<evidence type="ECO:0000313" key="2">
    <source>
        <dbReference type="Proteomes" id="UP000078263"/>
    </source>
</evidence>
<reference evidence="1 2" key="1">
    <citation type="submission" date="2016-05" db="EMBL/GenBank/DDBJ databases">
        <title>Compelete Genome Sequence of Bacteriochlorophyll-Synthesizing Bacterium Porphyrobacter neustonensis DSM 9434.</title>
        <authorList>
            <person name="Shi X.-L."/>
            <person name="Wu Y.-H."/>
            <person name="Cheng H."/>
            <person name="Xu L."/>
            <person name="Zhang X.-Q."/>
            <person name="Wang C.-S."/>
            <person name="Xu X.-W."/>
        </authorList>
    </citation>
    <scope>NUCLEOTIDE SEQUENCE [LARGE SCALE GENOMIC DNA]</scope>
    <source>
        <strain evidence="1 2">DSM 9434</strain>
    </source>
</reference>
<dbReference type="SUPFAM" id="SSF53335">
    <property type="entry name" value="S-adenosyl-L-methionine-dependent methyltransferases"/>
    <property type="match status" value="1"/>
</dbReference>
<dbReference type="Gene3D" id="3.40.50.150">
    <property type="entry name" value="Vaccinia Virus protein VP39"/>
    <property type="match status" value="1"/>
</dbReference>
<dbReference type="Pfam" id="PF13489">
    <property type="entry name" value="Methyltransf_23"/>
    <property type="match status" value="1"/>
</dbReference>
<evidence type="ECO:0008006" key="3">
    <source>
        <dbReference type="Google" id="ProtNLM"/>
    </source>
</evidence>
<dbReference type="KEGG" id="pns:A9D12_10120"/>
<accession>A0A192D436</accession>
<proteinExistence type="predicted"/>
<evidence type="ECO:0000313" key="1">
    <source>
        <dbReference type="EMBL" id="ANK13238.1"/>
    </source>
</evidence>
<dbReference type="EMBL" id="CP016033">
    <property type="protein sequence ID" value="ANK13238.1"/>
    <property type="molecule type" value="Genomic_DNA"/>
</dbReference>
<gene>
    <name evidence="1" type="ORF">A9D12_10120</name>
</gene>
<name>A0A192D436_9SPHN</name>
<dbReference type="Proteomes" id="UP000078263">
    <property type="component" value="Chromosome"/>
</dbReference>
<protein>
    <recommendedName>
        <fullName evidence="3">Methyltransferase type 11 domain-containing protein</fullName>
    </recommendedName>
</protein>
<organism evidence="1 2">
    <name type="scientific">Erythrobacter neustonensis</name>
    <dbReference type="NCBI Taxonomy" id="1112"/>
    <lineage>
        <taxon>Bacteria</taxon>
        <taxon>Pseudomonadati</taxon>
        <taxon>Pseudomonadota</taxon>
        <taxon>Alphaproteobacteria</taxon>
        <taxon>Sphingomonadales</taxon>
        <taxon>Erythrobacteraceae</taxon>
        <taxon>Erythrobacter/Porphyrobacter group</taxon>
        <taxon>Erythrobacter</taxon>
    </lineage>
</organism>
<dbReference type="InterPro" id="IPR029063">
    <property type="entry name" value="SAM-dependent_MTases_sf"/>
</dbReference>
<dbReference type="STRING" id="1112.A9D12_10120"/>
<dbReference type="AlphaFoldDB" id="A0A192D436"/>
<keyword evidence="2" id="KW-1185">Reference proteome</keyword>
<sequence length="259" mass="28680">MEIAMTKIADAAGPDRRSAIDARGQQVDGAIQRRRRRPGIVDADWLVLRELSRAIDTHAARLAKMCRRVIDLGCGEQPYRAYFEQRGIAYRGADLGDGSEIAITPDGRVLAETASADLVTSFQVLEHVRDLDTYLSEAARLLAPGGKLLLSTHGTWLYHPHPEDHRRWTREGLINELQSRGWKVESWQAICGPLAWTTIVRLTGYCYVLRRVPVVGAGLAGMLALVMNLRAALEDGITPPAIRDDNACVYLVQAHFTGE</sequence>